<dbReference type="Pfam" id="PF04194">
    <property type="entry name" value="PDCD2_C"/>
    <property type="match status" value="1"/>
</dbReference>
<sequence>MEEVILGMPGPWADDNSEVADHYTTKIGGLPDWPIPDIGIKPELLICPSCKSNLCLLAQVYAPISNESLTLEERVIYIFGCVMLQCGSNPSSWRALRVQKSVSSEDPFVHSNDVAPFPPSSVSAVKNDWQQDLWTFESREDDDGGNGDDLDLEDLSRAFSEAASLSSNSKKQSCDPEASLKPSSTDEKSKANDKRFPVLPCFYIYAQEEKFTKEVTSLWSKYGSLSVNGNKSDLDDHTLEERWEEEKYEYDKALNADRTYLKFKKRIDAYPEQCFRYSYGGRPLVAFMDKEDAGTCCLCGGSRQYEMQLMPPLLYFLQKATSKQPNISLESWNWMTLIIYTCSKSCAESIHLDKPNNHGWVVAEEAVVVQLE</sequence>
<dbReference type="FunCoup" id="A0A068UZ20">
    <property type="interactions" value="1116"/>
</dbReference>
<dbReference type="OMA" id="MPGPWAD"/>
<evidence type="ECO:0000259" key="2">
    <source>
        <dbReference type="Pfam" id="PF04194"/>
    </source>
</evidence>
<dbReference type="EMBL" id="HG739155">
    <property type="protein sequence ID" value="CDP12893.1"/>
    <property type="molecule type" value="Genomic_DNA"/>
</dbReference>
<reference evidence="4" key="1">
    <citation type="journal article" date="2014" name="Science">
        <title>The coffee genome provides insight into the convergent evolution of caffeine biosynthesis.</title>
        <authorList>
            <person name="Denoeud F."/>
            <person name="Carretero-Paulet L."/>
            <person name="Dereeper A."/>
            <person name="Droc G."/>
            <person name="Guyot R."/>
            <person name="Pietrella M."/>
            <person name="Zheng C."/>
            <person name="Alberti A."/>
            <person name="Anthony F."/>
            <person name="Aprea G."/>
            <person name="Aury J.M."/>
            <person name="Bento P."/>
            <person name="Bernard M."/>
            <person name="Bocs S."/>
            <person name="Campa C."/>
            <person name="Cenci A."/>
            <person name="Combes M.C."/>
            <person name="Crouzillat D."/>
            <person name="Da Silva C."/>
            <person name="Daddiego L."/>
            <person name="De Bellis F."/>
            <person name="Dussert S."/>
            <person name="Garsmeur O."/>
            <person name="Gayraud T."/>
            <person name="Guignon V."/>
            <person name="Jahn K."/>
            <person name="Jamilloux V."/>
            <person name="Joet T."/>
            <person name="Labadie K."/>
            <person name="Lan T."/>
            <person name="Leclercq J."/>
            <person name="Lepelley M."/>
            <person name="Leroy T."/>
            <person name="Li L.T."/>
            <person name="Librado P."/>
            <person name="Lopez L."/>
            <person name="Munoz A."/>
            <person name="Noel B."/>
            <person name="Pallavicini A."/>
            <person name="Perrotta G."/>
            <person name="Poncet V."/>
            <person name="Pot D."/>
            <person name="Priyono X."/>
            <person name="Rigoreau M."/>
            <person name="Rouard M."/>
            <person name="Rozas J."/>
            <person name="Tranchant-Dubreuil C."/>
            <person name="VanBuren R."/>
            <person name="Zhang Q."/>
            <person name="Andrade A.C."/>
            <person name="Argout X."/>
            <person name="Bertrand B."/>
            <person name="de Kochko A."/>
            <person name="Graziosi G."/>
            <person name="Henry R.J."/>
            <person name="Jayarama X."/>
            <person name="Ming R."/>
            <person name="Nagai C."/>
            <person name="Rounsley S."/>
            <person name="Sankoff D."/>
            <person name="Giuliano G."/>
            <person name="Albert V.A."/>
            <person name="Wincker P."/>
            <person name="Lashermes P."/>
        </authorList>
    </citation>
    <scope>NUCLEOTIDE SEQUENCE [LARGE SCALE GENOMIC DNA]</scope>
    <source>
        <strain evidence="4">cv. DH200-94</strain>
    </source>
</reference>
<protein>
    <recommendedName>
        <fullName evidence="2">Programmed cell death protein 2 C-terminal domain-containing protein</fullName>
    </recommendedName>
</protein>
<gene>
    <name evidence="3" type="ORF">GSCOC_T00037576001</name>
</gene>
<dbReference type="Proteomes" id="UP000295252">
    <property type="component" value="Chromosome IX"/>
</dbReference>
<dbReference type="GO" id="GO:0005737">
    <property type="term" value="C:cytoplasm"/>
    <property type="evidence" value="ECO:0007669"/>
    <property type="project" value="InterPro"/>
</dbReference>
<dbReference type="PANTHER" id="PTHR47762:SF2">
    <property type="entry name" value="OS04G0640800 PROTEIN"/>
    <property type="match status" value="1"/>
</dbReference>
<dbReference type="PhylomeDB" id="A0A068UZ20"/>
<accession>A0A068UZ20</accession>
<proteinExistence type="predicted"/>
<evidence type="ECO:0000256" key="1">
    <source>
        <dbReference type="SAM" id="MobiDB-lite"/>
    </source>
</evidence>
<name>A0A068UZ20_COFCA</name>
<organism evidence="3 4">
    <name type="scientific">Coffea canephora</name>
    <name type="common">Robusta coffee</name>
    <dbReference type="NCBI Taxonomy" id="49390"/>
    <lineage>
        <taxon>Eukaryota</taxon>
        <taxon>Viridiplantae</taxon>
        <taxon>Streptophyta</taxon>
        <taxon>Embryophyta</taxon>
        <taxon>Tracheophyta</taxon>
        <taxon>Spermatophyta</taxon>
        <taxon>Magnoliopsida</taxon>
        <taxon>eudicotyledons</taxon>
        <taxon>Gunneridae</taxon>
        <taxon>Pentapetalae</taxon>
        <taxon>asterids</taxon>
        <taxon>lamiids</taxon>
        <taxon>Gentianales</taxon>
        <taxon>Rubiaceae</taxon>
        <taxon>Ixoroideae</taxon>
        <taxon>Gardenieae complex</taxon>
        <taxon>Bertiereae - Coffeeae clade</taxon>
        <taxon>Coffeeae</taxon>
        <taxon>Coffea</taxon>
    </lineage>
</organism>
<dbReference type="STRING" id="49390.A0A068UZ20"/>
<feature type="domain" description="Programmed cell death protein 2 C-terminal" evidence="2">
    <location>
        <begin position="257"/>
        <end position="370"/>
    </location>
</feature>
<feature type="region of interest" description="Disordered" evidence="1">
    <location>
        <begin position="163"/>
        <end position="191"/>
    </location>
</feature>
<dbReference type="AlphaFoldDB" id="A0A068UZ20"/>
<dbReference type="InterPro" id="IPR007320">
    <property type="entry name" value="PDCD2_C"/>
</dbReference>
<evidence type="ECO:0000313" key="3">
    <source>
        <dbReference type="EMBL" id="CDP12893.1"/>
    </source>
</evidence>
<evidence type="ECO:0000313" key="4">
    <source>
        <dbReference type="Proteomes" id="UP000295252"/>
    </source>
</evidence>
<dbReference type="OrthoDB" id="366284at2759"/>
<dbReference type="PANTHER" id="PTHR47762">
    <property type="entry name" value="OSJNBB0079B02.4 PROTEIN"/>
    <property type="match status" value="1"/>
</dbReference>
<keyword evidence="4" id="KW-1185">Reference proteome</keyword>
<dbReference type="InParanoid" id="A0A068UZ20"/>
<dbReference type="Gramene" id="CDP12893">
    <property type="protein sequence ID" value="CDP12893"/>
    <property type="gene ID" value="GSCOC_T00037576001"/>
</dbReference>